<accession>A0A1I2HR38</accession>
<evidence type="ECO:0000256" key="3">
    <source>
        <dbReference type="ARBA" id="ARBA00022840"/>
    </source>
</evidence>
<name>A0A1I2HR38_9BURK</name>
<sequence length="325" mass="35604">MVEVLPFPHVCADVLAQITDIHAAVDKVGDSISFPGPARVEESLIPYITSLVTQFTQTGQVDATLMMPDGSFWRGHRDDHVVDGAWVRFRKMPRCAPTLETLPSPLPEIVQEALLEQESQRGGLVLVAGATGMGKTTTASGTIVSRLTKYGGVAYTVEQPPENPLNGWHGKGYCTQTWVKDDGAANPWARAMRSVLRSQPAGTPAILFLGEVREEEAARVAVQAANQGFLVVATSFASDVVSAIASFASHVGPELRGQFAQQFRMLVWQNINEGKLEVKMLRSTSAVVQHICEERYAAMAGELQMQLNAARMEYQEKRLRAERRL</sequence>
<dbReference type="SUPFAM" id="SSF52540">
    <property type="entry name" value="P-loop containing nucleoside triphosphate hydrolases"/>
    <property type="match status" value="1"/>
</dbReference>
<dbReference type="GO" id="GO:0005524">
    <property type="term" value="F:ATP binding"/>
    <property type="evidence" value="ECO:0007669"/>
    <property type="project" value="UniProtKB-KW"/>
</dbReference>
<comment type="similarity">
    <text evidence="1">Belongs to the GSP E family.</text>
</comment>
<keyword evidence="3" id="KW-0067">ATP-binding</keyword>
<evidence type="ECO:0000259" key="4">
    <source>
        <dbReference type="Pfam" id="PF00437"/>
    </source>
</evidence>
<dbReference type="Proteomes" id="UP000199119">
    <property type="component" value="Unassembled WGS sequence"/>
</dbReference>
<reference evidence="6" key="1">
    <citation type="submission" date="2016-10" db="EMBL/GenBank/DDBJ databases">
        <authorList>
            <person name="Varghese N."/>
            <person name="Submissions S."/>
        </authorList>
    </citation>
    <scope>NUCLEOTIDE SEQUENCE [LARGE SCALE GENOMIC DNA]</scope>
    <source>
        <strain evidence="6">DSM 27981</strain>
    </source>
</reference>
<dbReference type="Gene3D" id="3.40.50.300">
    <property type="entry name" value="P-loop containing nucleotide triphosphate hydrolases"/>
    <property type="match status" value="1"/>
</dbReference>
<dbReference type="PANTHER" id="PTHR30258:SF3">
    <property type="entry name" value="SLL1921 PROTEIN"/>
    <property type="match status" value="1"/>
</dbReference>
<dbReference type="InterPro" id="IPR027417">
    <property type="entry name" value="P-loop_NTPase"/>
</dbReference>
<dbReference type="GO" id="GO:0005886">
    <property type="term" value="C:plasma membrane"/>
    <property type="evidence" value="ECO:0007669"/>
    <property type="project" value="TreeGrafter"/>
</dbReference>
<dbReference type="EMBL" id="FONX01000028">
    <property type="protein sequence ID" value="SFF31978.1"/>
    <property type="molecule type" value="Genomic_DNA"/>
</dbReference>
<dbReference type="PANTHER" id="PTHR30258">
    <property type="entry name" value="TYPE II SECRETION SYSTEM PROTEIN GSPE-RELATED"/>
    <property type="match status" value="1"/>
</dbReference>
<proteinExistence type="inferred from homology"/>
<evidence type="ECO:0000256" key="2">
    <source>
        <dbReference type="ARBA" id="ARBA00022741"/>
    </source>
</evidence>
<dbReference type="Pfam" id="PF00437">
    <property type="entry name" value="T2SSE"/>
    <property type="match status" value="1"/>
</dbReference>
<evidence type="ECO:0000313" key="6">
    <source>
        <dbReference type="Proteomes" id="UP000199119"/>
    </source>
</evidence>
<dbReference type="GO" id="GO:0016887">
    <property type="term" value="F:ATP hydrolysis activity"/>
    <property type="evidence" value="ECO:0007669"/>
    <property type="project" value="TreeGrafter"/>
</dbReference>
<dbReference type="STRING" id="1177982.SAMN04489711_12814"/>
<dbReference type="AlphaFoldDB" id="A0A1I2HR38"/>
<evidence type="ECO:0000313" key="5">
    <source>
        <dbReference type="EMBL" id="SFF31978.1"/>
    </source>
</evidence>
<dbReference type="RefSeq" id="WP_092942501.1">
    <property type="nucleotide sequence ID" value="NZ_FONX01000028.1"/>
</dbReference>
<feature type="domain" description="Bacterial type II secretion system protein E" evidence="4">
    <location>
        <begin position="89"/>
        <end position="245"/>
    </location>
</feature>
<organism evidence="5 6">
    <name type="scientific">Paracidovorax wautersii</name>
    <dbReference type="NCBI Taxonomy" id="1177982"/>
    <lineage>
        <taxon>Bacteria</taxon>
        <taxon>Pseudomonadati</taxon>
        <taxon>Pseudomonadota</taxon>
        <taxon>Betaproteobacteria</taxon>
        <taxon>Burkholderiales</taxon>
        <taxon>Comamonadaceae</taxon>
        <taxon>Paracidovorax</taxon>
    </lineage>
</organism>
<gene>
    <name evidence="5" type="ORF">SAMN04489711_12814</name>
</gene>
<dbReference type="OrthoDB" id="5442742at2"/>
<keyword evidence="6" id="KW-1185">Reference proteome</keyword>
<keyword evidence="2" id="KW-0547">Nucleotide-binding</keyword>
<dbReference type="InterPro" id="IPR001482">
    <property type="entry name" value="T2SS/T4SS_dom"/>
</dbReference>
<evidence type="ECO:0000256" key="1">
    <source>
        <dbReference type="ARBA" id="ARBA00006611"/>
    </source>
</evidence>
<protein>
    <submittedName>
        <fullName evidence="5">Type II/IV secretion system protein</fullName>
    </submittedName>
</protein>